<dbReference type="AlphaFoldDB" id="A0A0G0C2F8"/>
<dbReference type="PANTHER" id="PTHR43575">
    <property type="entry name" value="PROTEIN ABCI7, CHLOROPLASTIC"/>
    <property type="match status" value="1"/>
</dbReference>
<protein>
    <submittedName>
        <fullName evidence="2">Cysteine desulfurase activator SufB</fullName>
    </submittedName>
</protein>
<dbReference type="InterPro" id="IPR000825">
    <property type="entry name" value="SUF_FeS_clus_asmbl_SufBD_core"/>
</dbReference>
<comment type="caution">
    <text evidence="2">The sequence shown here is derived from an EMBL/GenBank/DDBJ whole genome shotgun (WGS) entry which is preliminary data.</text>
</comment>
<dbReference type="STRING" id="1618350.UR67_C0001G0145"/>
<accession>A0A0G0C2F8</accession>
<proteinExistence type="predicted"/>
<evidence type="ECO:0000313" key="3">
    <source>
        <dbReference type="Proteomes" id="UP000034581"/>
    </source>
</evidence>
<gene>
    <name evidence="2" type="ORF">UR67_C0001G0145</name>
</gene>
<sequence>MNYFIDLNKSKQKIITLHKHGIYTIFFFNYNGQLTVQIENKDIEVNLLGIYIGKNSENFNLETTQRHKVGSNSSNLLVKGVFFDESHFDYKGLIKIDKNSQKSHAYQKNQNLILGDAAHISSNPFLEIEANDVFCTHGSTTGRLSKDQLNYLENRGIDKKKGEKLIIHGFINEVFDIMKTSKVETKIIEYYQNKTQSFLAN</sequence>
<dbReference type="Proteomes" id="UP000034581">
    <property type="component" value="Unassembled WGS sequence"/>
</dbReference>
<dbReference type="EMBL" id="LBQB01000001">
    <property type="protein sequence ID" value="KKP70236.1"/>
    <property type="molecule type" value="Genomic_DNA"/>
</dbReference>
<evidence type="ECO:0000259" key="1">
    <source>
        <dbReference type="Pfam" id="PF01458"/>
    </source>
</evidence>
<dbReference type="InterPro" id="IPR037284">
    <property type="entry name" value="SUF_FeS_clus_asmbl_SufBD_sf"/>
</dbReference>
<feature type="domain" description="SUF system FeS cluster assembly SufBD core" evidence="1">
    <location>
        <begin position="33"/>
        <end position="170"/>
    </location>
</feature>
<dbReference type="PANTHER" id="PTHR43575:SF1">
    <property type="entry name" value="PROTEIN ABCI7, CHLOROPLASTIC"/>
    <property type="match status" value="1"/>
</dbReference>
<name>A0A0G0C2F8_UNCC3</name>
<dbReference type="InterPro" id="IPR055346">
    <property type="entry name" value="Fe-S_cluster_assembly_SufBD"/>
</dbReference>
<organism evidence="2 3">
    <name type="scientific">candidate division CPR3 bacterium GW2011_GWF2_35_18</name>
    <dbReference type="NCBI Taxonomy" id="1618350"/>
    <lineage>
        <taxon>Bacteria</taxon>
        <taxon>Bacteria division CPR3</taxon>
    </lineage>
</organism>
<dbReference type="GO" id="GO:0016226">
    <property type="term" value="P:iron-sulfur cluster assembly"/>
    <property type="evidence" value="ECO:0007669"/>
    <property type="project" value="InterPro"/>
</dbReference>
<reference evidence="2 3" key="1">
    <citation type="journal article" date="2015" name="Nature">
        <title>rRNA introns, odd ribosomes, and small enigmatic genomes across a large radiation of phyla.</title>
        <authorList>
            <person name="Brown C.T."/>
            <person name="Hug L.A."/>
            <person name="Thomas B.C."/>
            <person name="Sharon I."/>
            <person name="Castelle C.J."/>
            <person name="Singh A."/>
            <person name="Wilkins M.J."/>
            <person name="Williams K.H."/>
            <person name="Banfield J.F."/>
        </authorList>
    </citation>
    <scope>NUCLEOTIDE SEQUENCE [LARGE SCALE GENOMIC DNA]</scope>
</reference>
<evidence type="ECO:0000313" key="2">
    <source>
        <dbReference type="EMBL" id="KKP70236.1"/>
    </source>
</evidence>
<dbReference type="Pfam" id="PF01458">
    <property type="entry name" value="SUFBD_core"/>
    <property type="match status" value="1"/>
</dbReference>
<dbReference type="SUPFAM" id="SSF101960">
    <property type="entry name" value="Stabilizer of iron transporter SufD"/>
    <property type="match status" value="1"/>
</dbReference>